<reference evidence="2 3" key="1">
    <citation type="journal article" date="2019" name="Int. J. Syst. Evol. Microbiol.">
        <title>The Global Catalogue of Microorganisms (GCM) 10K type strain sequencing project: providing services to taxonomists for standard genome sequencing and annotation.</title>
        <authorList>
            <consortium name="The Broad Institute Genomics Platform"/>
            <consortium name="The Broad Institute Genome Sequencing Center for Infectious Disease"/>
            <person name="Wu L."/>
            <person name="Ma J."/>
        </authorList>
    </citation>
    <scope>NUCLEOTIDE SEQUENCE [LARGE SCALE GENOMIC DNA]</scope>
    <source>
        <strain evidence="2 3">CGMCC 1.10593</strain>
    </source>
</reference>
<sequence>MKQAGVWSFRTRTGIARVVDGRLRTRHTLRGLTVGTYRRGNWKSILRYLAVGFGSFSLLGSAADLVGSIASGSATGAVSMLGVASLVALMGAVGTLCLPFINRPSAVVDIYDITDVTINADDCELAVQYDDDGDPETTTVTVADDEALGEAVSILQLKGAPVDEALVEKWSRV</sequence>
<dbReference type="RefSeq" id="WP_256395340.1">
    <property type="nucleotide sequence ID" value="NZ_JANHDJ010000002.1"/>
</dbReference>
<dbReference type="EMBL" id="JBHUDM010000002">
    <property type="protein sequence ID" value="MFD1642289.1"/>
    <property type="molecule type" value="Genomic_DNA"/>
</dbReference>
<keyword evidence="1" id="KW-0472">Membrane</keyword>
<protein>
    <submittedName>
        <fullName evidence="2">Uncharacterized protein</fullName>
    </submittedName>
</protein>
<evidence type="ECO:0000313" key="2">
    <source>
        <dbReference type="EMBL" id="MFD1642289.1"/>
    </source>
</evidence>
<keyword evidence="1" id="KW-1133">Transmembrane helix</keyword>
<keyword evidence="3" id="KW-1185">Reference proteome</keyword>
<evidence type="ECO:0000256" key="1">
    <source>
        <dbReference type="SAM" id="Phobius"/>
    </source>
</evidence>
<dbReference type="AlphaFoldDB" id="A0ABD6D7S4"/>
<feature type="transmembrane region" description="Helical" evidence="1">
    <location>
        <begin position="48"/>
        <end position="70"/>
    </location>
</feature>
<proteinExistence type="predicted"/>
<accession>A0ABD6D7S4</accession>
<feature type="transmembrane region" description="Helical" evidence="1">
    <location>
        <begin position="76"/>
        <end position="101"/>
    </location>
</feature>
<comment type="caution">
    <text evidence="2">The sequence shown here is derived from an EMBL/GenBank/DDBJ whole genome shotgun (WGS) entry which is preliminary data.</text>
</comment>
<keyword evidence="1" id="KW-0812">Transmembrane</keyword>
<gene>
    <name evidence="2" type="ORF">ACFSBW_10440</name>
</gene>
<name>A0ABD6D7S4_9EURY</name>
<organism evidence="2 3">
    <name type="scientific">Halohasta litorea</name>
    <dbReference type="NCBI Taxonomy" id="869891"/>
    <lineage>
        <taxon>Archaea</taxon>
        <taxon>Methanobacteriati</taxon>
        <taxon>Methanobacteriota</taxon>
        <taxon>Stenosarchaea group</taxon>
        <taxon>Halobacteria</taxon>
        <taxon>Halobacteriales</taxon>
        <taxon>Haloferacaceae</taxon>
        <taxon>Halohasta</taxon>
    </lineage>
</organism>
<evidence type="ECO:0000313" key="3">
    <source>
        <dbReference type="Proteomes" id="UP001597052"/>
    </source>
</evidence>
<dbReference type="Proteomes" id="UP001597052">
    <property type="component" value="Unassembled WGS sequence"/>
</dbReference>